<dbReference type="Gene3D" id="3.90.1150.10">
    <property type="entry name" value="Aspartate Aminotransferase, domain 1"/>
    <property type="match status" value="1"/>
</dbReference>
<sequence>MTHVFGRSGAALPKAVRGEGCYITDAEGRVYLDGSGGAAVSCLGHSDADVRAAIQAQLEQIAFAHTGFFTSDPAEALADLLIQNAPEGIEKVYLLSGGSEAVEAAIKLARQYFLETGQAGRHRVIARRQSYHGNTLGALAAGGNAWRREKYAPLLVETSHIAPCFEYRFRQEGESAEDYGQRAANELQAEIERLGPETVMAFIAEPVVGATAGAVPAVKGYFKRIREICDHYGILLILDEVMCGMGRTGTLFACEQDGVAPDIVTIAKGLGAGYMPIGAMLCSGAIYDAIAQGSGSFQHGHTYHGHPLAAAAGHAVLTAILGRDLLPQVRARGAALQDALTARLGQHPHVGDIRGRGLFRGVELVADRATKDTFDPGRNVHARVKQAAMDNGLICYPAGGTIDGKRGDHILLAPPYIISEAQIDELTDKLARAIDTGLAA</sequence>
<dbReference type="SUPFAM" id="SSF53383">
    <property type="entry name" value="PLP-dependent transferases"/>
    <property type="match status" value="1"/>
</dbReference>
<evidence type="ECO:0000256" key="3">
    <source>
        <dbReference type="ARBA" id="ARBA00022898"/>
    </source>
</evidence>
<dbReference type="GO" id="GO:0008483">
    <property type="term" value="F:transaminase activity"/>
    <property type="evidence" value="ECO:0007669"/>
    <property type="project" value="UniProtKB-KW"/>
</dbReference>
<dbReference type="RefSeq" id="WP_379912222.1">
    <property type="nucleotide sequence ID" value="NZ_JBHUDD010000005.1"/>
</dbReference>
<keyword evidence="6" id="KW-1185">Reference proteome</keyword>
<dbReference type="PANTHER" id="PTHR43094">
    <property type="entry name" value="AMINOTRANSFERASE"/>
    <property type="match status" value="1"/>
</dbReference>
<evidence type="ECO:0000256" key="4">
    <source>
        <dbReference type="RuleBase" id="RU003560"/>
    </source>
</evidence>
<accession>A0ABW4EA39</accession>
<evidence type="ECO:0000256" key="1">
    <source>
        <dbReference type="ARBA" id="ARBA00001933"/>
    </source>
</evidence>
<dbReference type="InterPro" id="IPR015424">
    <property type="entry name" value="PyrdxlP-dep_Trfase"/>
</dbReference>
<comment type="cofactor">
    <cofactor evidence="1">
        <name>pyridoxal 5'-phosphate</name>
        <dbReference type="ChEBI" id="CHEBI:597326"/>
    </cofactor>
</comment>
<dbReference type="PANTHER" id="PTHR43094:SF1">
    <property type="entry name" value="AMINOTRANSFERASE CLASS-III"/>
    <property type="match status" value="1"/>
</dbReference>
<dbReference type="Pfam" id="PF00202">
    <property type="entry name" value="Aminotran_3"/>
    <property type="match status" value="1"/>
</dbReference>
<comment type="similarity">
    <text evidence="2 4">Belongs to the class-III pyridoxal-phosphate-dependent aminotransferase family.</text>
</comment>
<dbReference type="Proteomes" id="UP001597186">
    <property type="component" value="Unassembled WGS sequence"/>
</dbReference>
<dbReference type="Gene3D" id="3.40.640.10">
    <property type="entry name" value="Type I PLP-dependent aspartate aminotransferase-like (Major domain)"/>
    <property type="match status" value="1"/>
</dbReference>
<reference evidence="6" key="1">
    <citation type="journal article" date="2019" name="Int. J. Syst. Evol. Microbiol.">
        <title>The Global Catalogue of Microorganisms (GCM) 10K type strain sequencing project: providing services to taxonomists for standard genome sequencing and annotation.</title>
        <authorList>
            <consortium name="The Broad Institute Genomics Platform"/>
            <consortium name="The Broad Institute Genome Sequencing Center for Infectious Disease"/>
            <person name="Wu L."/>
            <person name="Ma J."/>
        </authorList>
    </citation>
    <scope>NUCLEOTIDE SEQUENCE [LARGE SCALE GENOMIC DNA]</scope>
    <source>
        <strain evidence="6">CGMCC 1.12477</strain>
    </source>
</reference>
<keyword evidence="3 4" id="KW-0663">Pyridoxal phosphate</keyword>
<evidence type="ECO:0000256" key="2">
    <source>
        <dbReference type="ARBA" id="ARBA00008954"/>
    </source>
</evidence>
<dbReference type="InterPro" id="IPR005814">
    <property type="entry name" value="Aminotrans_3"/>
</dbReference>
<dbReference type="InterPro" id="IPR015422">
    <property type="entry name" value="PyrdxlP-dep_Trfase_small"/>
</dbReference>
<name>A0ABW4EA39_9RHOB</name>
<dbReference type="PIRSF" id="PIRSF000521">
    <property type="entry name" value="Transaminase_4ab_Lys_Orn"/>
    <property type="match status" value="1"/>
</dbReference>
<dbReference type="InterPro" id="IPR015421">
    <property type="entry name" value="PyrdxlP-dep_Trfase_major"/>
</dbReference>
<protein>
    <submittedName>
        <fullName evidence="5">Aspartate aminotransferase family protein</fullName>
    </submittedName>
</protein>
<dbReference type="NCBIfam" id="NF005685">
    <property type="entry name" value="PRK07483.1"/>
    <property type="match status" value="1"/>
</dbReference>
<dbReference type="CDD" id="cd00610">
    <property type="entry name" value="OAT_like"/>
    <property type="match status" value="1"/>
</dbReference>
<gene>
    <name evidence="5" type="ORF">ACFTOW_01155</name>
</gene>
<organism evidence="5 6">
    <name type="scientific">Lacimonas salitolerans</name>
    <dbReference type="NCBI Taxonomy" id="1323750"/>
    <lineage>
        <taxon>Bacteria</taxon>
        <taxon>Pseudomonadati</taxon>
        <taxon>Pseudomonadota</taxon>
        <taxon>Alphaproteobacteria</taxon>
        <taxon>Rhodobacterales</taxon>
        <taxon>Paracoccaceae</taxon>
        <taxon>Lacimonas</taxon>
    </lineage>
</organism>
<evidence type="ECO:0000313" key="5">
    <source>
        <dbReference type="EMBL" id="MFD1508017.1"/>
    </source>
</evidence>
<dbReference type="InterPro" id="IPR049704">
    <property type="entry name" value="Aminotrans_3_PPA_site"/>
</dbReference>
<comment type="caution">
    <text evidence="5">The sequence shown here is derived from an EMBL/GenBank/DDBJ whole genome shotgun (WGS) entry which is preliminary data.</text>
</comment>
<keyword evidence="5" id="KW-0032">Aminotransferase</keyword>
<evidence type="ECO:0000313" key="6">
    <source>
        <dbReference type="Proteomes" id="UP001597186"/>
    </source>
</evidence>
<dbReference type="EMBL" id="JBHUDD010000005">
    <property type="protein sequence ID" value="MFD1508017.1"/>
    <property type="molecule type" value="Genomic_DNA"/>
</dbReference>
<proteinExistence type="inferred from homology"/>
<dbReference type="PROSITE" id="PS00600">
    <property type="entry name" value="AA_TRANSFER_CLASS_3"/>
    <property type="match status" value="1"/>
</dbReference>
<keyword evidence="5" id="KW-0808">Transferase</keyword>